<gene>
    <name evidence="2" type="ORF">AVDCRST_MAG53-3233</name>
</gene>
<dbReference type="EMBL" id="CADCVR010000100">
    <property type="protein sequence ID" value="CAA9519939.1"/>
    <property type="molecule type" value="Genomic_DNA"/>
</dbReference>
<protein>
    <submittedName>
        <fullName evidence="2">Uncharacterized protein</fullName>
    </submittedName>
</protein>
<dbReference type="AlphaFoldDB" id="A0A6J4TDG5"/>
<name>A0A6J4TDG5_9ACTN</name>
<evidence type="ECO:0000313" key="2">
    <source>
        <dbReference type="EMBL" id="CAA9519939.1"/>
    </source>
</evidence>
<evidence type="ECO:0000256" key="1">
    <source>
        <dbReference type="SAM" id="MobiDB-lite"/>
    </source>
</evidence>
<proteinExistence type="predicted"/>
<feature type="non-terminal residue" evidence="2">
    <location>
        <position position="1"/>
    </location>
</feature>
<reference evidence="2" key="1">
    <citation type="submission" date="2020-02" db="EMBL/GenBank/DDBJ databases">
        <authorList>
            <person name="Meier V. D."/>
        </authorList>
    </citation>
    <scope>NUCLEOTIDE SEQUENCE</scope>
    <source>
        <strain evidence="2">AVDCRST_MAG53</strain>
    </source>
</reference>
<organism evidence="2">
    <name type="scientific">uncultured Solirubrobacteraceae bacterium</name>
    <dbReference type="NCBI Taxonomy" id="1162706"/>
    <lineage>
        <taxon>Bacteria</taxon>
        <taxon>Bacillati</taxon>
        <taxon>Actinomycetota</taxon>
        <taxon>Thermoleophilia</taxon>
        <taxon>Solirubrobacterales</taxon>
        <taxon>Solirubrobacteraceae</taxon>
        <taxon>environmental samples</taxon>
    </lineage>
</organism>
<feature type="compositionally biased region" description="Basic residues" evidence="1">
    <location>
        <begin position="1"/>
        <end position="12"/>
    </location>
</feature>
<feature type="compositionally biased region" description="Basic residues" evidence="1">
    <location>
        <begin position="32"/>
        <end position="44"/>
    </location>
</feature>
<sequence>GRRRGHLRRARRPDRCADGSVQRAPRAGDRRASRRRAHRLRRASGRPSASA</sequence>
<feature type="non-terminal residue" evidence="2">
    <location>
        <position position="51"/>
    </location>
</feature>
<feature type="region of interest" description="Disordered" evidence="1">
    <location>
        <begin position="1"/>
        <end position="51"/>
    </location>
</feature>
<accession>A0A6J4TDG5</accession>